<keyword evidence="11" id="KW-1185">Reference proteome</keyword>
<dbReference type="PANTHER" id="PTHR36577">
    <property type="entry name" value="DUF521 DOMAIN PROTEIN (AFU_ORTHOLOGUE AFUA_6G00490)"/>
    <property type="match status" value="1"/>
</dbReference>
<dbReference type="Pfam" id="PF04412">
    <property type="entry name" value="AcnX"/>
    <property type="match status" value="1"/>
</dbReference>
<evidence type="ECO:0000256" key="8">
    <source>
        <dbReference type="ARBA" id="ARBA00047196"/>
    </source>
</evidence>
<evidence type="ECO:0000256" key="3">
    <source>
        <dbReference type="ARBA" id="ARBA00045120"/>
    </source>
</evidence>
<protein>
    <recommendedName>
        <fullName evidence="8">Phosphomevalonate dehydratase large subunit</fullName>
        <ecNumber evidence="7">4.2.1.182</ecNumber>
    </recommendedName>
</protein>
<feature type="domain" description="Phosphomevalonate dehydratase large subunit-like" evidence="9">
    <location>
        <begin position="1"/>
        <end position="380"/>
    </location>
</feature>
<evidence type="ECO:0000313" key="11">
    <source>
        <dbReference type="Proteomes" id="UP000060778"/>
    </source>
</evidence>
<evidence type="ECO:0000256" key="6">
    <source>
        <dbReference type="ARBA" id="ARBA00046520"/>
    </source>
</evidence>
<dbReference type="RefSeq" id="WP_075050458.1">
    <property type="nucleotide sequence ID" value="NZ_CP006867.1"/>
</dbReference>
<dbReference type="Proteomes" id="UP000060778">
    <property type="component" value="Chromosome"/>
</dbReference>
<evidence type="ECO:0000256" key="4">
    <source>
        <dbReference type="ARBA" id="ARBA00045299"/>
    </source>
</evidence>
<dbReference type="STRING" id="940295.EYM_07510"/>
<dbReference type="EC" id="4.2.1.182" evidence="7"/>
<dbReference type="GO" id="GO:0016829">
    <property type="term" value="F:lyase activity"/>
    <property type="evidence" value="ECO:0007669"/>
    <property type="project" value="UniProtKB-KW"/>
</dbReference>
<comment type="subunit">
    <text evidence="6">Heterodimer composed of a large subunit (PMDh-L) and a small subunit (PMDh-S).</text>
</comment>
<accession>A0A0U3EC64</accession>
<evidence type="ECO:0000259" key="9">
    <source>
        <dbReference type="Pfam" id="PF04412"/>
    </source>
</evidence>
<organism evidence="10 11">
    <name type="scientific">Ignicoccus islandicus DSM 13165</name>
    <dbReference type="NCBI Taxonomy" id="940295"/>
    <lineage>
        <taxon>Archaea</taxon>
        <taxon>Thermoproteota</taxon>
        <taxon>Thermoprotei</taxon>
        <taxon>Desulfurococcales</taxon>
        <taxon>Desulfurococcaceae</taxon>
        <taxon>Ignicoccus</taxon>
    </lineage>
</organism>
<keyword evidence="1" id="KW-0408">Iron</keyword>
<dbReference type="GeneID" id="30680875"/>
<dbReference type="OrthoDB" id="25253at2157"/>
<dbReference type="InterPro" id="IPR007506">
    <property type="entry name" value="PMDh-L-like_dom"/>
</dbReference>
<keyword evidence="2" id="KW-0456">Lyase</keyword>
<sequence length="385" mass="41935">MFLNREEERMINGEYGEAVSEAMKIVVKVGEVLGADRLIPITHAHASGISYGTIGEPGLHWLKTLSARGAKVRVFSTINPIGMDIDDPNKIPVGIEFYKKQIEVLKALSSMGFNVTVTCTPYYIRTPSKKEHLAWGESSAVAYANSVLGAYTNREGGMLAIAAAITGRTYYAGLHLEENRITTHRVKVTGISDPAEWSAVGLEIGEIVGNGTPRYVNPPISETSLKLLLAASAASGSIALSVIEGVTPRDTYREGTEEKIEVDEKSVTKYFGDVSDAELLFHGCPHVSVDELKLLNDRIKGVRSGKEVWIAVSPHVYNIASSMGLTKDIERKGIKLVKGTCSVVTPIEKLGIRKVATTSAKTYFYLKRKGLDVWLVRVNDIKGVL</sequence>
<evidence type="ECO:0000256" key="2">
    <source>
        <dbReference type="ARBA" id="ARBA00023239"/>
    </source>
</evidence>
<comment type="catalytic activity">
    <reaction evidence="3">
        <text>(R)-5-phosphomevalonate = (2E)-3-methyl-5-phosphooxypent-2-enoate + H2O</text>
        <dbReference type="Rhea" id="RHEA:78975"/>
        <dbReference type="ChEBI" id="CHEBI:15377"/>
        <dbReference type="ChEBI" id="CHEBI:58146"/>
        <dbReference type="ChEBI" id="CHEBI:229665"/>
        <dbReference type="EC" id="4.2.1.182"/>
    </reaction>
    <physiologicalReaction direction="left-to-right" evidence="3">
        <dbReference type="Rhea" id="RHEA:78976"/>
    </physiologicalReaction>
</comment>
<evidence type="ECO:0000256" key="7">
    <source>
        <dbReference type="ARBA" id="ARBA00047176"/>
    </source>
</evidence>
<dbReference type="PATRIC" id="fig|940295.4.peg.1461"/>
<evidence type="ECO:0000256" key="1">
    <source>
        <dbReference type="ARBA" id="ARBA00023004"/>
    </source>
</evidence>
<dbReference type="KEGG" id="iis:EYM_07510"/>
<proteinExistence type="inferred from homology"/>
<dbReference type="AlphaFoldDB" id="A0A0U3EC64"/>
<evidence type="ECO:0000256" key="5">
    <source>
        <dbReference type="ARBA" id="ARBA00046333"/>
    </source>
</evidence>
<dbReference type="EMBL" id="CP006867">
    <property type="protein sequence ID" value="ALU12051.1"/>
    <property type="molecule type" value="Genomic_DNA"/>
</dbReference>
<comment type="similarity">
    <text evidence="5">Belongs to the AcnX type II large subunit family.</text>
</comment>
<gene>
    <name evidence="10" type="ORF">EYM_07510</name>
</gene>
<evidence type="ECO:0000313" key="10">
    <source>
        <dbReference type="EMBL" id="ALU12051.1"/>
    </source>
</evidence>
<comment type="function">
    <text evidence="4">Component of a hydro-lyase that catalyzes the dehydration of mevalonate 5-phosphate (MVA5P) to form trans-anhydromevalonate 5-phosphate (tAHMP). Involved in the archaeal mevalonate (MVA) pathway, which provides fundamental precursors for isoprenoid biosynthesis, such as isopentenyl diphosphate (IPP) and dimethylallyl diphosphate (DMAPP).</text>
</comment>
<dbReference type="PANTHER" id="PTHR36577:SF3">
    <property type="entry name" value="DUF521 DOMAIN PROTEIN (AFU_ORTHOLOGUE AFUA_6G00490)"/>
    <property type="match status" value="1"/>
</dbReference>
<reference evidence="10 11" key="1">
    <citation type="submission" date="2013-11" db="EMBL/GenBank/DDBJ databases">
        <title>Comparative genomics of Ignicoccus.</title>
        <authorList>
            <person name="Podar M."/>
        </authorList>
    </citation>
    <scope>NUCLEOTIDE SEQUENCE [LARGE SCALE GENOMIC DNA]</scope>
    <source>
        <strain evidence="10 11">DSM 13165</strain>
    </source>
</reference>
<name>A0A0U3EC64_9CREN</name>